<proteinExistence type="predicted"/>
<accession>A0A4Y6UHA7</accession>
<keyword evidence="2" id="KW-1133">Transmembrane helix</keyword>
<organism evidence="3 4">
    <name type="scientific">Swingsia samuiensis</name>
    <dbReference type="NCBI Taxonomy" id="1293412"/>
    <lineage>
        <taxon>Bacteria</taxon>
        <taxon>Pseudomonadati</taxon>
        <taxon>Pseudomonadota</taxon>
        <taxon>Alphaproteobacteria</taxon>
        <taxon>Acetobacterales</taxon>
        <taxon>Acetobacteraceae</taxon>
        <taxon>Swingsia</taxon>
    </lineage>
</organism>
<dbReference type="RefSeq" id="WP_141459361.1">
    <property type="nucleotide sequence ID" value="NZ_CP038141.1"/>
</dbReference>
<keyword evidence="2" id="KW-0812">Transmembrane</keyword>
<keyword evidence="1" id="KW-0175">Coiled coil</keyword>
<dbReference type="OrthoDB" id="7273360at2"/>
<dbReference type="EMBL" id="CP038141">
    <property type="protein sequence ID" value="QDH16414.1"/>
    <property type="molecule type" value="Genomic_DNA"/>
</dbReference>
<name>A0A4Y6UHA7_9PROT</name>
<protein>
    <submittedName>
        <fullName evidence="3">Uncharacterized protein</fullName>
    </submittedName>
</protein>
<evidence type="ECO:0000313" key="3">
    <source>
        <dbReference type="EMBL" id="QDH16414.1"/>
    </source>
</evidence>
<dbReference type="AlphaFoldDB" id="A0A4Y6UHA7"/>
<feature type="transmembrane region" description="Helical" evidence="2">
    <location>
        <begin position="122"/>
        <end position="143"/>
    </location>
</feature>
<feature type="coiled-coil region" evidence="1">
    <location>
        <begin position="62"/>
        <end position="96"/>
    </location>
</feature>
<keyword evidence="4" id="KW-1185">Reference proteome</keyword>
<evidence type="ECO:0000256" key="2">
    <source>
        <dbReference type="SAM" id="Phobius"/>
    </source>
</evidence>
<dbReference type="Proteomes" id="UP000316313">
    <property type="component" value="Chromosome"/>
</dbReference>
<gene>
    <name evidence="3" type="ORF">E3D00_01650</name>
</gene>
<reference evidence="3 4" key="1">
    <citation type="submission" date="2019-03" db="EMBL/GenBank/DDBJ databases">
        <title>The complete genome sequence of Swingsia samuiensis NBRC107927(T).</title>
        <authorList>
            <person name="Chua K.-O."/>
            <person name="Chan K.-G."/>
            <person name="See-Too W.-S."/>
        </authorList>
    </citation>
    <scope>NUCLEOTIDE SEQUENCE [LARGE SCALE GENOMIC DNA]</scope>
    <source>
        <strain evidence="3 4">AH83</strain>
    </source>
</reference>
<sequence length="159" mass="18209">MANSFDPKELKILSDILALVIEEPKESASNILDTLRLRAKRNSITGGTLKNIFIQLANDQTRQDFKRQNAQLISRIHKLERELESSKNTLRSFQSAFHQSQQKNSSLQNDLLAQRVQRSWRYVTIIIGFAAGLLIGVASTEFYHTLTDKSPVDRSVYFR</sequence>
<dbReference type="KEGG" id="ssam:E3D00_01650"/>
<keyword evidence="2" id="KW-0472">Membrane</keyword>
<evidence type="ECO:0000313" key="4">
    <source>
        <dbReference type="Proteomes" id="UP000316313"/>
    </source>
</evidence>
<evidence type="ECO:0000256" key="1">
    <source>
        <dbReference type="SAM" id="Coils"/>
    </source>
</evidence>